<dbReference type="PANTHER" id="PTHR16026">
    <property type="entry name" value="CARTILAGE ACIDIC PROTEIN 1"/>
    <property type="match status" value="1"/>
</dbReference>
<dbReference type="InterPro" id="IPR028994">
    <property type="entry name" value="Integrin_alpha_N"/>
</dbReference>
<keyword evidence="1" id="KW-0732">Signal</keyword>
<evidence type="ECO:0000259" key="2">
    <source>
        <dbReference type="Pfam" id="PF07593"/>
    </source>
</evidence>
<dbReference type="STRING" id="234267.Acid_1589"/>
<feature type="domain" description="ASPIC/UnbV" evidence="2">
    <location>
        <begin position="434"/>
        <end position="500"/>
    </location>
</feature>
<dbReference type="EMBL" id="CP000473">
    <property type="protein sequence ID" value="ABJ82580.1"/>
    <property type="molecule type" value="Genomic_DNA"/>
</dbReference>
<evidence type="ECO:0000256" key="1">
    <source>
        <dbReference type="ARBA" id="ARBA00022729"/>
    </source>
</evidence>
<dbReference type="Pfam" id="PF07593">
    <property type="entry name" value="UnbV_ASPIC"/>
    <property type="match status" value="1"/>
</dbReference>
<dbReference type="AlphaFoldDB" id="Q028H2"/>
<dbReference type="SUPFAM" id="SSF69318">
    <property type="entry name" value="Integrin alpha N-terminal domain"/>
    <property type="match status" value="1"/>
</dbReference>
<sequence>MVLNNGATPAKHQIETMVGGVAALDYDGDGLLDLFFTNGASQPGLQKSNAGWWNRLYRNRGNGVFEDVTAKAGLEGEGFCFGAAAADYDNDGHPDLFVAGVKRNALYRNRGDGTFEDVTAKAGIHGEPWSVAAGWFDYDGDGFLDLFVVNYVAWDPATEPVCKDPASGGVAHCHPKFYNGLPNTLYHNNGNGTFTDVSAASGIGAHTGKGMSVAFADYDGDGRTDIFVTNDTLPNMLFHNEGGGHFTEIAVRAGVAFNDDGRALSSMGVDFRDLDNDGRPDLFLTALVNETYPLYRNLGKGLFADFTYRSRAGAATVTTTGWATGMYDFNNDGRKDIFSANGDLNENAEALSGRAARQTNTVLVQQADGTFEPTPAGHAARYRGAAFGDFDNDGRIDAVVTRIGEKPLFLRNTSASANHWLGLKLVGRRSNRDGIGAWIKLRTTSGEQWNQATTAVGYASSSDVRVHFGLGAAARATVEVHWPSGTVQQLGEVAADRYLTVREP</sequence>
<organism evidence="3">
    <name type="scientific">Solibacter usitatus (strain Ellin6076)</name>
    <dbReference type="NCBI Taxonomy" id="234267"/>
    <lineage>
        <taxon>Bacteria</taxon>
        <taxon>Pseudomonadati</taxon>
        <taxon>Acidobacteriota</taxon>
        <taxon>Terriglobia</taxon>
        <taxon>Bryobacterales</taxon>
        <taxon>Solibacteraceae</taxon>
        <taxon>Candidatus Solibacter</taxon>
    </lineage>
</organism>
<name>Q028H2_SOLUE</name>
<reference evidence="3" key="1">
    <citation type="submission" date="2006-10" db="EMBL/GenBank/DDBJ databases">
        <title>Complete sequence of Solibacter usitatus Ellin6076.</title>
        <authorList>
            <consortium name="US DOE Joint Genome Institute"/>
            <person name="Copeland A."/>
            <person name="Lucas S."/>
            <person name="Lapidus A."/>
            <person name="Barry K."/>
            <person name="Detter J.C."/>
            <person name="Glavina del Rio T."/>
            <person name="Hammon N."/>
            <person name="Israni S."/>
            <person name="Dalin E."/>
            <person name="Tice H."/>
            <person name="Pitluck S."/>
            <person name="Thompson L.S."/>
            <person name="Brettin T."/>
            <person name="Bruce D."/>
            <person name="Han C."/>
            <person name="Tapia R."/>
            <person name="Gilna P."/>
            <person name="Schmutz J."/>
            <person name="Larimer F."/>
            <person name="Land M."/>
            <person name="Hauser L."/>
            <person name="Kyrpides N."/>
            <person name="Mikhailova N."/>
            <person name="Janssen P.H."/>
            <person name="Kuske C.R."/>
            <person name="Richardson P."/>
        </authorList>
    </citation>
    <scope>NUCLEOTIDE SEQUENCE</scope>
    <source>
        <strain evidence="3">Ellin6076</strain>
    </source>
</reference>
<dbReference type="InterPro" id="IPR027039">
    <property type="entry name" value="Crtac1"/>
</dbReference>
<protein>
    <submittedName>
        <fullName evidence="3">ASPIC/UnbV domain protein</fullName>
    </submittedName>
</protein>
<evidence type="ECO:0000313" key="3">
    <source>
        <dbReference type="EMBL" id="ABJ82580.1"/>
    </source>
</evidence>
<dbReference type="InParanoid" id="Q028H2"/>
<accession>Q028H2</accession>
<dbReference type="Gene3D" id="2.130.10.130">
    <property type="entry name" value="Integrin alpha, N-terminal"/>
    <property type="match status" value="2"/>
</dbReference>
<dbReference type="KEGG" id="sus:Acid_1589"/>
<dbReference type="InterPro" id="IPR011519">
    <property type="entry name" value="UnbV_ASPIC"/>
</dbReference>
<dbReference type="HOGENOM" id="CLU_017657_0_0_0"/>
<dbReference type="Pfam" id="PF13517">
    <property type="entry name" value="FG-GAP_3"/>
    <property type="match status" value="3"/>
</dbReference>
<proteinExistence type="predicted"/>
<dbReference type="eggNOG" id="COG0457">
    <property type="taxonomic scope" value="Bacteria"/>
</dbReference>
<dbReference type="PANTHER" id="PTHR16026:SF0">
    <property type="entry name" value="CARTILAGE ACIDIC PROTEIN 1"/>
    <property type="match status" value="1"/>
</dbReference>
<dbReference type="InterPro" id="IPR013517">
    <property type="entry name" value="FG-GAP"/>
</dbReference>
<gene>
    <name evidence="3" type="ordered locus">Acid_1589</name>
</gene>